<keyword evidence="2" id="KW-1133">Transmembrane helix</keyword>
<proteinExistence type="predicted"/>
<protein>
    <submittedName>
        <fullName evidence="3">Uncharacterized protein</fullName>
    </submittedName>
</protein>
<dbReference type="AlphaFoldDB" id="A0A077QU04"/>
<feature type="transmembrane region" description="Helical" evidence="2">
    <location>
        <begin position="124"/>
        <end position="142"/>
    </location>
</feature>
<keyword evidence="2" id="KW-0472">Membrane</keyword>
<accession>A0A077QU04</accession>
<feature type="region of interest" description="Disordered" evidence="1">
    <location>
        <begin position="1"/>
        <end position="70"/>
    </location>
</feature>
<evidence type="ECO:0000256" key="2">
    <source>
        <dbReference type="SAM" id="Phobius"/>
    </source>
</evidence>
<sequence>MSNNFKSTAAMPKNVVHGDDDQQPEEPVPSYETALRQGAASGLGSNPSNFTTSPQPPHAQRPPTYGCSPYTPHGTARIIIVPASHFQSHLPHPHLHALADQSQALLPAPASMQTPEVRRAKTRFFSALLHGIIIYLLINLLVDLTVTRKW</sequence>
<evidence type="ECO:0000256" key="1">
    <source>
        <dbReference type="SAM" id="MobiDB-lite"/>
    </source>
</evidence>
<keyword evidence="2" id="KW-0812">Transmembrane</keyword>
<name>A0A077QU04_9BASI</name>
<organism evidence="3">
    <name type="scientific">Melanopsichium pennsylvanicum 4</name>
    <dbReference type="NCBI Taxonomy" id="1398559"/>
    <lineage>
        <taxon>Eukaryota</taxon>
        <taxon>Fungi</taxon>
        <taxon>Dikarya</taxon>
        <taxon>Basidiomycota</taxon>
        <taxon>Ustilaginomycotina</taxon>
        <taxon>Ustilaginomycetes</taxon>
        <taxon>Ustilaginales</taxon>
        <taxon>Ustilaginaceae</taxon>
        <taxon>Melanopsichium</taxon>
    </lineage>
</organism>
<dbReference type="EMBL" id="HG529577">
    <property type="protein sequence ID" value="CDI53390.1"/>
    <property type="molecule type" value="Genomic_DNA"/>
</dbReference>
<reference evidence="3" key="1">
    <citation type="journal article" date="2014" name="Genome Biol. Evol.">
        <title>Gene Loss Rather Than Gene Gain Is Associated with a Host Jump from Monocots to Dicots in the Smut Fungus Melanopsichium pennsylvanicum.</title>
        <authorList>
            <person name="Sharma R."/>
            <person name="Mishra B."/>
            <person name="Runge F."/>
            <person name="Thines M."/>
        </authorList>
    </citation>
    <scope>NUCLEOTIDE SEQUENCE</scope>
    <source>
        <strain evidence="3">4</strain>
    </source>
</reference>
<feature type="compositionally biased region" description="Polar residues" evidence="1">
    <location>
        <begin position="43"/>
        <end position="53"/>
    </location>
</feature>
<evidence type="ECO:0000313" key="3">
    <source>
        <dbReference type="EMBL" id="CDI53390.1"/>
    </source>
</evidence>